<evidence type="ECO:0000313" key="9">
    <source>
        <dbReference type="Proteomes" id="UP000014074"/>
    </source>
</evidence>
<dbReference type="PROSITE" id="PS51257">
    <property type="entry name" value="PROKAR_LIPOPROTEIN"/>
    <property type="match status" value="1"/>
</dbReference>
<dbReference type="InterPro" id="IPR015500">
    <property type="entry name" value="Peptidase_S8_subtilisin-rel"/>
</dbReference>
<evidence type="ECO:0000256" key="6">
    <source>
        <dbReference type="SAM" id="SignalP"/>
    </source>
</evidence>
<dbReference type="PANTHER" id="PTHR43806:SF66">
    <property type="entry name" value="SERIN ENDOPEPTIDASE"/>
    <property type="match status" value="1"/>
</dbReference>
<dbReference type="Gene3D" id="3.30.70.80">
    <property type="entry name" value="Peptidase S8 propeptide/proteinase inhibitor I9"/>
    <property type="match status" value="1"/>
</dbReference>
<dbReference type="HOGENOM" id="CLU_035737_0_0_1"/>
<evidence type="ECO:0000259" key="7">
    <source>
        <dbReference type="Pfam" id="PF00082"/>
    </source>
</evidence>
<evidence type="ECO:0000256" key="1">
    <source>
        <dbReference type="ARBA" id="ARBA00011073"/>
    </source>
</evidence>
<dbReference type="InterPro" id="IPR036852">
    <property type="entry name" value="Peptidase_S8/S53_dom_sf"/>
</dbReference>
<feature type="domain" description="Peptidase S8/S53" evidence="7">
    <location>
        <begin position="143"/>
        <end position="215"/>
    </location>
</feature>
<dbReference type="GeneID" id="19326602"/>
<gene>
    <name evidence="8" type="ORF">UCRPA7_5992</name>
</gene>
<keyword evidence="4" id="KW-0720">Serine protease</keyword>
<feature type="chain" id="PRO_5004462722" evidence="6">
    <location>
        <begin position="19"/>
        <end position="217"/>
    </location>
</feature>
<dbReference type="Proteomes" id="UP000014074">
    <property type="component" value="Unassembled WGS sequence"/>
</dbReference>
<dbReference type="PRINTS" id="PR00723">
    <property type="entry name" value="SUBTILISIN"/>
</dbReference>
<dbReference type="SUPFAM" id="SSF54897">
    <property type="entry name" value="Protease propeptides/inhibitors"/>
    <property type="match status" value="1"/>
</dbReference>
<dbReference type="AlphaFoldDB" id="R8BGI6"/>
<evidence type="ECO:0000256" key="5">
    <source>
        <dbReference type="PROSITE-ProRule" id="PRU01240"/>
    </source>
</evidence>
<dbReference type="PANTHER" id="PTHR43806">
    <property type="entry name" value="PEPTIDASE S8"/>
    <property type="match status" value="1"/>
</dbReference>
<keyword evidence="2" id="KW-0645">Protease</keyword>
<dbReference type="Pfam" id="PF00082">
    <property type="entry name" value="Peptidase_S8"/>
    <property type="match status" value="1"/>
</dbReference>
<dbReference type="KEGG" id="tmn:UCRPA7_5992"/>
<dbReference type="InterPro" id="IPR023827">
    <property type="entry name" value="Peptidase_S8_Asp-AS"/>
</dbReference>
<dbReference type="PROSITE" id="PS51892">
    <property type="entry name" value="SUBTILASE"/>
    <property type="match status" value="1"/>
</dbReference>
<dbReference type="RefSeq" id="XP_007916725.1">
    <property type="nucleotide sequence ID" value="XM_007918534.1"/>
</dbReference>
<dbReference type="InterPro" id="IPR000209">
    <property type="entry name" value="Peptidase_S8/S53_dom"/>
</dbReference>
<evidence type="ECO:0000256" key="4">
    <source>
        <dbReference type="ARBA" id="ARBA00022825"/>
    </source>
</evidence>
<comment type="caution">
    <text evidence="5">Lacks conserved residue(s) required for the propagation of feature annotation.</text>
</comment>
<sequence length="217" mass="23016">MRLSYTLLALSTIGCGFALRHRRDNDNAQVSNGTDAVPKRFIVELEKGASVDALQKEIASRKGAKVLKVFNSDVFKGISVEAEEDNIDTLQSIQAVSKAWSSNKIRLAPHIPAQSFSDDASASIYTVHNWTGVDRLHAAGIKGKGAVVAVVDTGIWYPHSDLGGGFGPGFKVAGGCDLVGQGSWPFEGSKEPDEDPLDQIGHGTHVAGIVAANGDQY</sequence>
<keyword evidence="3" id="KW-0378">Hydrolase</keyword>
<keyword evidence="6" id="KW-0732">Signal</keyword>
<dbReference type="GO" id="GO:0004252">
    <property type="term" value="F:serine-type endopeptidase activity"/>
    <property type="evidence" value="ECO:0007669"/>
    <property type="project" value="InterPro"/>
</dbReference>
<dbReference type="GO" id="GO:0006508">
    <property type="term" value="P:proteolysis"/>
    <property type="evidence" value="ECO:0007669"/>
    <property type="project" value="UniProtKB-KW"/>
</dbReference>
<dbReference type="SUPFAM" id="SSF52743">
    <property type="entry name" value="Subtilisin-like"/>
    <property type="match status" value="1"/>
</dbReference>
<dbReference type="InterPro" id="IPR050131">
    <property type="entry name" value="Peptidase_S8_subtilisin-like"/>
</dbReference>
<proteinExistence type="inferred from homology"/>
<feature type="signal peptide" evidence="6">
    <location>
        <begin position="1"/>
        <end position="18"/>
    </location>
</feature>
<reference evidence="9" key="1">
    <citation type="journal article" date="2013" name="Genome Announc.">
        <title>Draft genome sequence of the ascomycete Phaeoacremonium aleophilum strain UCR-PA7, a causal agent of the esca disease complex in grapevines.</title>
        <authorList>
            <person name="Blanco-Ulate B."/>
            <person name="Rolshausen P."/>
            <person name="Cantu D."/>
        </authorList>
    </citation>
    <scope>NUCLEOTIDE SEQUENCE [LARGE SCALE GENOMIC DNA]</scope>
    <source>
        <strain evidence="9">UCR-PA7</strain>
    </source>
</reference>
<dbReference type="EMBL" id="KB933216">
    <property type="protein sequence ID" value="EON98438.1"/>
    <property type="molecule type" value="Genomic_DNA"/>
</dbReference>
<evidence type="ECO:0000256" key="3">
    <source>
        <dbReference type="ARBA" id="ARBA00022801"/>
    </source>
</evidence>
<keyword evidence="9" id="KW-1185">Reference proteome</keyword>
<name>R8BGI6_PHAM7</name>
<protein>
    <submittedName>
        <fullName evidence="8">Putative serin endopeptidase protein</fullName>
    </submittedName>
</protein>
<dbReference type="PROSITE" id="PS00137">
    <property type="entry name" value="SUBTILASE_HIS"/>
    <property type="match status" value="1"/>
</dbReference>
<dbReference type="InterPro" id="IPR022398">
    <property type="entry name" value="Peptidase_S8_His-AS"/>
</dbReference>
<dbReference type="eggNOG" id="KOG4266">
    <property type="taxonomic scope" value="Eukaryota"/>
</dbReference>
<comment type="similarity">
    <text evidence="1 5">Belongs to the peptidase S8 family.</text>
</comment>
<dbReference type="Gene3D" id="3.40.50.200">
    <property type="entry name" value="Peptidase S8/S53 domain"/>
    <property type="match status" value="1"/>
</dbReference>
<accession>R8BGI6</accession>
<organism evidence="8 9">
    <name type="scientific">Phaeoacremonium minimum (strain UCR-PA7)</name>
    <name type="common">Esca disease fungus</name>
    <name type="synonym">Togninia minima</name>
    <dbReference type="NCBI Taxonomy" id="1286976"/>
    <lineage>
        <taxon>Eukaryota</taxon>
        <taxon>Fungi</taxon>
        <taxon>Dikarya</taxon>
        <taxon>Ascomycota</taxon>
        <taxon>Pezizomycotina</taxon>
        <taxon>Sordariomycetes</taxon>
        <taxon>Sordariomycetidae</taxon>
        <taxon>Togniniales</taxon>
        <taxon>Togniniaceae</taxon>
        <taxon>Phaeoacremonium</taxon>
    </lineage>
</organism>
<evidence type="ECO:0000313" key="8">
    <source>
        <dbReference type="EMBL" id="EON98438.1"/>
    </source>
</evidence>
<evidence type="ECO:0000256" key="2">
    <source>
        <dbReference type="ARBA" id="ARBA00022670"/>
    </source>
</evidence>
<dbReference type="OrthoDB" id="10256524at2759"/>
<dbReference type="InterPro" id="IPR037045">
    <property type="entry name" value="S8pro/Inhibitor_I9_sf"/>
</dbReference>
<dbReference type="PROSITE" id="PS00136">
    <property type="entry name" value="SUBTILASE_ASP"/>
    <property type="match status" value="1"/>
</dbReference>